<proteinExistence type="predicted"/>
<evidence type="ECO:0000313" key="1">
    <source>
        <dbReference type="EMBL" id="CAE0270269.1"/>
    </source>
</evidence>
<name>A0A7S3GLR4_9EUKA</name>
<protein>
    <submittedName>
        <fullName evidence="1">Uncharacterized protein</fullName>
    </submittedName>
</protein>
<dbReference type="EMBL" id="HBIB01049448">
    <property type="protein sequence ID" value="CAE0270269.1"/>
    <property type="molecule type" value="Transcribed_RNA"/>
</dbReference>
<accession>A0A7S3GLR4</accession>
<sequence length="138" mass="15241">MAYACLTLASISHCNEVGTIPPLSLPASSSVVMLPSLAVSLPFLLSAFACLLGSVHDVFVPSCFVASIFRPLQRLPSGISHFTSHMFHFHIHTSHFTLTFHTHTSHSHLIPCMFEAVFPFHYLETCRCSALWAERVSV</sequence>
<reference evidence="1" key="1">
    <citation type="submission" date="2021-01" db="EMBL/GenBank/DDBJ databases">
        <authorList>
            <person name="Corre E."/>
            <person name="Pelletier E."/>
            <person name="Niang G."/>
            <person name="Scheremetjew M."/>
            <person name="Finn R."/>
            <person name="Kale V."/>
            <person name="Holt S."/>
            <person name="Cochrane G."/>
            <person name="Meng A."/>
            <person name="Brown T."/>
            <person name="Cohen L."/>
        </authorList>
    </citation>
    <scope>NUCLEOTIDE SEQUENCE</scope>
    <source>
        <strain evidence="1">NIES-2562</strain>
    </source>
</reference>
<dbReference type="AlphaFoldDB" id="A0A7S3GLR4"/>
<gene>
    <name evidence="1" type="ORF">PBIL07802_LOCUS32624</name>
</gene>
<organism evidence="1">
    <name type="scientific">Palpitomonas bilix</name>
    <dbReference type="NCBI Taxonomy" id="652834"/>
    <lineage>
        <taxon>Eukaryota</taxon>
        <taxon>Eukaryota incertae sedis</taxon>
    </lineage>
</organism>